<proteinExistence type="predicted"/>
<keyword evidence="1" id="KW-1133">Transmembrane helix</keyword>
<feature type="transmembrane region" description="Helical" evidence="1">
    <location>
        <begin position="18"/>
        <end position="37"/>
    </location>
</feature>
<accession>A0A0M3IEY2</accession>
<keyword evidence="1" id="KW-0812">Transmembrane</keyword>
<dbReference type="Proteomes" id="UP000036681">
    <property type="component" value="Unplaced"/>
</dbReference>
<evidence type="ECO:0000256" key="1">
    <source>
        <dbReference type="SAM" id="Phobius"/>
    </source>
</evidence>
<protein>
    <submittedName>
        <fullName evidence="3">7TM GPCR serpentine receptor class x (Srx) domain-containing protein</fullName>
    </submittedName>
</protein>
<name>A0A0M3IEY2_ASCLU</name>
<keyword evidence="1" id="KW-0472">Membrane</keyword>
<keyword evidence="2" id="KW-1185">Reference proteome</keyword>
<evidence type="ECO:0000313" key="2">
    <source>
        <dbReference type="Proteomes" id="UP000036681"/>
    </source>
</evidence>
<evidence type="ECO:0000313" key="3">
    <source>
        <dbReference type="WBParaSite" id="ALUE_0001670801-mRNA-1"/>
    </source>
</evidence>
<dbReference type="WBParaSite" id="ALUE_0001670801-mRNA-1">
    <property type="protein sequence ID" value="ALUE_0001670801-mRNA-1"/>
    <property type="gene ID" value="ALUE_0001670801"/>
</dbReference>
<organism evidence="2 3">
    <name type="scientific">Ascaris lumbricoides</name>
    <name type="common">Giant roundworm</name>
    <dbReference type="NCBI Taxonomy" id="6252"/>
    <lineage>
        <taxon>Eukaryota</taxon>
        <taxon>Metazoa</taxon>
        <taxon>Ecdysozoa</taxon>
        <taxon>Nematoda</taxon>
        <taxon>Chromadorea</taxon>
        <taxon>Rhabditida</taxon>
        <taxon>Spirurina</taxon>
        <taxon>Ascaridomorpha</taxon>
        <taxon>Ascaridoidea</taxon>
        <taxon>Ascarididae</taxon>
        <taxon>Ascaris</taxon>
    </lineage>
</organism>
<sequence length="43" mass="4961">MIAIIRIHASTINIIRNGVQLICYTIFFTHAPIIFLCKDRRCA</sequence>
<dbReference type="AlphaFoldDB" id="A0A0M3IEY2"/>
<reference evidence="3" key="1">
    <citation type="submission" date="2017-02" db="UniProtKB">
        <authorList>
            <consortium name="WormBaseParasite"/>
        </authorList>
    </citation>
    <scope>IDENTIFICATION</scope>
</reference>